<dbReference type="PROSITE" id="PS51257">
    <property type="entry name" value="PROKAR_LIPOPROTEIN"/>
    <property type="match status" value="1"/>
</dbReference>
<proteinExistence type="predicted"/>
<name>A0ABS1JQU4_9BURK</name>
<evidence type="ECO:0000256" key="1">
    <source>
        <dbReference type="SAM" id="SignalP"/>
    </source>
</evidence>
<gene>
    <name evidence="2" type="ORF">JI746_15895</name>
</gene>
<protein>
    <submittedName>
        <fullName evidence="2">Uncharacterized protein</fullName>
    </submittedName>
</protein>
<evidence type="ECO:0000313" key="3">
    <source>
        <dbReference type="Proteomes" id="UP000622707"/>
    </source>
</evidence>
<reference evidence="2 3" key="1">
    <citation type="journal article" date="2017" name="Int. J. Syst. Evol. Microbiol.">
        <title>Ramlibacter alkalitolerans sp. nov., alkali-tolerant bacterium isolated from soil of ginseng.</title>
        <authorList>
            <person name="Lee D.H."/>
            <person name="Cha C.J."/>
        </authorList>
    </citation>
    <scope>NUCLEOTIDE SEQUENCE [LARGE SCALE GENOMIC DNA]</scope>
    <source>
        <strain evidence="2 3">KACC 19305</strain>
    </source>
</reference>
<feature type="chain" id="PRO_5047210972" evidence="1">
    <location>
        <begin position="22"/>
        <end position="265"/>
    </location>
</feature>
<keyword evidence="1" id="KW-0732">Signal</keyword>
<comment type="caution">
    <text evidence="2">The sequence shown here is derived from an EMBL/GenBank/DDBJ whole genome shotgun (WGS) entry which is preliminary data.</text>
</comment>
<sequence length="265" mass="26474">MKRRTKAVCAFLSSLMLVACGGGGGGDEGAPTGGSTGGTGQPAARAEGVYRGTATLDNVSTDIRMLVLENNDFVVLYGQDVGTMFLVGGFLQGAGTSNNGSFSSSDAKDFGMSPAAPVTVTASYTPRSVVTGTVNELGQSISFTAGALSASEFDYDAPANPNSIVGSWALTRLDGSAVPVTITASGAFSGVSSGCTVSGTITPRASGKNVFDVVVNSGPAPCAEPGGRATGIAITYILQGTTTRQLVLAGTNSSRTAGTVLFGQR</sequence>
<evidence type="ECO:0000313" key="2">
    <source>
        <dbReference type="EMBL" id="MBL0426598.1"/>
    </source>
</evidence>
<keyword evidence="3" id="KW-1185">Reference proteome</keyword>
<feature type="signal peptide" evidence="1">
    <location>
        <begin position="1"/>
        <end position="21"/>
    </location>
</feature>
<dbReference type="EMBL" id="JAEQND010000008">
    <property type="protein sequence ID" value="MBL0426598.1"/>
    <property type="molecule type" value="Genomic_DNA"/>
</dbReference>
<dbReference type="Proteomes" id="UP000622707">
    <property type="component" value="Unassembled WGS sequence"/>
</dbReference>
<organism evidence="2 3">
    <name type="scientific">Ramlibacter alkalitolerans</name>
    <dbReference type="NCBI Taxonomy" id="2039631"/>
    <lineage>
        <taxon>Bacteria</taxon>
        <taxon>Pseudomonadati</taxon>
        <taxon>Pseudomonadota</taxon>
        <taxon>Betaproteobacteria</taxon>
        <taxon>Burkholderiales</taxon>
        <taxon>Comamonadaceae</taxon>
        <taxon>Ramlibacter</taxon>
    </lineage>
</organism>
<accession>A0ABS1JQU4</accession>